<dbReference type="GO" id="GO:0006620">
    <property type="term" value="P:post-translational protein targeting to endoplasmic reticulum membrane"/>
    <property type="evidence" value="ECO:0007669"/>
    <property type="project" value="TreeGrafter"/>
</dbReference>
<evidence type="ECO:0000313" key="7">
    <source>
        <dbReference type="EMBL" id="CDS37053.1"/>
    </source>
</evidence>
<feature type="compositionally biased region" description="Basic and acidic residues" evidence="5">
    <location>
        <begin position="314"/>
        <end position="324"/>
    </location>
</feature>
<feature type="domain" description="SGTA homodimerisation" evidence="6">
    <location>
        <begin position="6"/>
        <end position="51"/>
    </location>
</feature>
<dbReference type="Pfam" id="PF13414">
    <property type="entry name" value="TPR_11"/>
    <property type="match status" value="1"/>
</dbReference>
<sequence length="324" mass="35444">MISETKRKLYQCIAAFLRNECSSNEYSSDTIESLEVAKQCIESAFDVSDNLDTDIDLLTLFARATSASKPNARAVTPEDKVKAESLKTQGNSFMVSEKFDEAIDCYSKAISLDPNNAIYYCNRAAAKSRLNKDSDCIADCEKALEIDPTYSKAYGRMGLAYCNMAKYEKAIEAYKKAISLDPNNLNFKQSLALAEANLKESSSHSSNASPNSFGGLDLGALLSNPMMQNMAQQLMSDPQMQSTVSSMMQGIFSGGTAPAEGTGVPSGGPNMDNLLRYGQQFAQQMRQTNPDLVDTLRQQMQNMTRQQPPSNDTDNGKDAAHKDP</sequence>
<dbReference type="PROSITE" id="PS50293">
    <property type="entry name" value="TPR_REGION"/>
    <property type="match status" value="2"/>
</dbReference>
<dbReference type="PROSITE" id="PS50005">
    <property type="entry name" value="TPR"/>
    <property type="match status" value="2"/>
</dbReference>
<dbReference type="PANTHER" id="PTHR45831:SF2">
    <property type="entry name" value="LD24721P"/>
    <property type="match status" value="1"/>
</dbReference>
<dbReference type="OrthoDB" id="2335338at2759"/>
<evidence type="ECO:0000256" key="4">
    <source>
        <dbReference type="PROSITE-ProRule" id="PRU00339"/>
    </source>
</evidence>
<dbReference type="InterPro" id="IPR011990">
    <property type="entry name" value="TPR-like_helical_dom_sf"/>
</dbReference>
<evidence type="ECO:0000256" key="3">
    <source>
        <dbReference type="ARBA" id="ARBA00022803"/>
    </source>
</evidence>
<evidence type="ECO:0000256" key="1">
    <source>
        <dbReference type="ARBA" id="ARBA00008175"/>
    </source>
</evidence>
<reference evidence="7" key="2">
    <citation type="submission" date="2015-11" db="EMBL/GenBank/DDBJ databases">
        <authorList>
            <person name="Zhang Y."/>
            <person name="Guo Z."/>
        </authorList>
    </citation>
    <scope>NUCLEOTIDE SEQUENCE</scope>
</reference>
<evidence type="ECO:0000313" key="8">
    <source>
        <dbReference type="Proteomes" id="UP000017246"/>
    </source>
</evidence>
<dbReference type="Gene3D" id="1.20.5.420">
    <property type="entry name" value="Immunoglobulin FC, subunit C"/>
    <property type="match status" value="1"/>
</dbReference>
<dbReference type="Gene3D" id="1.25.40.10">
    <property type="entry name" value="Tetratricopeptide repeat domain"/>
    <property type="match status" value="1"/>
</dbReference>
<organism evidence="7 8">
    <name type="scientific">Echinococcus multilocularis</name>
    <name type="common">Fox tapeworm</name>
    <dbReference type="NCBI Taxonomy" id="6211"/>
    <lineage>
        <taxon>Eukaryota</taxon>
        <taxon>Metazoa</taxon>
        <taxon>Spiralia</taxon>
        <taxon>Lophotrochozoa</taxon>
        <taxon>Platyhelminthes</taxon>
        <taxon>Cestoda</taxon>
        <taxon>Eucestoda</taxon>
        <taxon>Cyclophyllidea</taxon>
        <taxon>Taeniidae</taxon>
        <taxon>Echinococcus</taxon>
    </lineage>
</organism>
<dbReference type="GO" id="GO:0060090">
    <property type="term" value="F:molecular adaptor activity"/>
    <property type="evidence" value="ECO:0007669"/>
    <property type="project" value="TreeGrafter"/>
</dbReference>
<dbReference type="SMART" id="SM00028">
    <property type="entry name" value="TPR"/>
    <property type="match status" value="3"/>
</dbReference>
<reference evidence="7" key="1">
    <citation type="journal article" date="2013" name="Nature">
        <title>The genomes of four tapeworm species reveal adaptations to parasitism.</title>
        <authorList>
            <person name="Tsai I.J."/>
            <person name="Zarowiecki M."/>
            <person name="Holroyd N."/>
            <person name="Garciarrubio A."/>
            <person name="Sanchez-Flores A."/>
            <person name="Brooks K.L."/>
            <person name="Tracey A."/>
            <person name="Bobes R.J."/>
            <person name="Fragoso G."/>
            <person name="Sciutto E."/>
            <person name="Aslett M."/>
            <person name="Beasley H."/>
            <person name="Bennett H.M."/>
            <person name="Cai J."/>
            <person name="Camicia F."/>
            <person name="Clark R."/>
            <person name="Cucher M."/>
            <person name="De Silva N."/>
            <person name="Day T.A."/>
            <person name="Deplazes P."/>
            <person name="Estrada K."/>
            <person name="Fernandez C."/>
            <person name="Holland P.W."/>
            <person name="Hou J."/>
            <person name="Hu S."/>
            <person name="Huckvale T."/>
            <person name="Hung S.S."/>
            <person name="Kamenetzky L."/>
            <person name="Keane J.A."/>
            <person name="Kiss F."/>
            <person name="Koziol U."/>
            <person name="Lambert O."/>
            <person name="Liu K."/>
            <person name="Luo X."/>
            <person name="Luo Y."/>
            <person name="Macchiaroli N."/>
            <person name="Nichol S."/>
            <person name="Paps J."/>
            <person name="Parkinson J."/>
            <person name="Pouchkina-Stantcheva N."/>
            <person name="Riddiford N."/>
            <person name="Rosenzvit M."/>
            <person name="Salinas G."/>
            <person name="Wasmuth J.D."/>
            <person name="Zamanian M."/>
            <person name="Zheng Y."/>
            <person name="Cai X."/>
            <person name="Soberon X."/>
            <person name="Olson P.D."/>
            <person name="Laclette J.P."/>
            <person name="Brehm K."/>
            <person name="Berriman M."/>
            <person name="Garciarrubio A."/>
            <person name="Bobes R.J."/>
            <person name="Fragoso G."/>
            <person name="Sanchez-Flores A."/>
            <person name="Estrada K."/>
            <person name="Cevallos M.A."/>
            <person name="Morett E."/>
            <person name="Gonzalez V."/>
            <person name="Portillo T."/>
            <person name="Ochoa-Leyva A."/>
            <person name="Jose M.V."/>
            <person name="Sciutto E."/>
            <person name="Landa A."/>
            <person name="Jimenez L."/>
            <person name="Valdes V."/>
            <person name="Carrero J.C."/>
            <person name="Larralde C."/>
            <person name="Morales-Montor J."/>
            <person name="Limon-Lason J."/>
            <person name="Soberon X."/>
            <person name="Laclette J.P."/>
        </authorList>
    </citation>
    <scope>NUCLEOTIDE SEQUENCE [LARGE SCALE GENOMIC DNA]</scope>
</reference>
<dbReference type="GO" id="GO:0016020">
    <property type="term" value="C:membrane"/>
    <property type="evidence" value="ECO:0007669"/>
    <property type="project" value="TreeGrafter"/>
</dbReference>
<dbReference type="PANTHER" id="PTHR45831">
    <property type="entry name" value="LD24721P"/>
    <property type="match status" value="1"/>
</dbReference>
<evidence type="ECO:0000256" key="2">
    <source>
        <dbReference type="ARBA" id="ARBA00022737"/>
    </source>
</evidence>
<dbReference type="InterPro" id="IPR047150">
    <property type="entry name" value="SGT"/>
</dbReference>
<comment type="similarity">
    <text evidence="1">Belongs to the SGT family.</text>
</comment>
<dbReference type="GO" id="GO:0072380">
    <property type="term" value="C:TRC complex"/>
    <property type="evidence" value="ECO:0007669"/>
    <property type="project" value="TreeGrafter"/>
</dbReference>
<feature type="repeat" description="TPR" evidence="4">
    <location>
        <begin position="83"/>
        <end position="116"/>
    </location>
</feature>
<feature type="region of interest" description="Disordered" evidence="5">
    <location>
        <begin position="300"/>
        <end position="324"/>
    </location>
</feature>
<name>A0A068XXC1_ECHMU</name>
<keyword evidence="2" id="KW-0677">Repeat</keyword>
<dbReference type="EMBL" id="LN902843">
    <property type="protein sequence ID" value="CDS37053.1"/>
    <property type="molecule type" value="Genomic_DNA"/>
</dbReference>
<proteinExistence type="inferred from homology"/>
<dbReference type="STRING" id="6211.A0A068XXC1"/>
<dbReference type="InterPro" id="IPR032374">
    <property type="entry name" value="SGTA_dimer"/>
</dbReference>
<dbReference type="SUPFAM" id="SSF48452">
    <property type="entry name" value="TPR-like"/>
    <property type="match status" value="1"/>
</dbReference>
<dbReference type="Pfam" id="PF00515">
    <property type="entry name" value="TPR_1"/>
    <property type="match status" value="1"/>
</dbReference>
<keyword evidence="8" id="KW-1185">Reference proteome</keyword>
<dbReference type="InterPro" id="IPR019734">
    <property type="entry name" value="TPR_rpt"/>
</dbReference>
<dbReference type="AlphaFoldDB" id="A0A068XXC1"/>
<dbReference type="OMA" id="PHNAVYF"/>
<protein>
    <submittedName>
        <fullName evidence="7">Small glutamine rich tetratricopeptide</fullName>
    </submittedName>
</protein>
<feature type="repeat" description="TPR" evidence="4">
    <location>
        <begin position="151"/>
        <end position="184"/>
    </location>
</feature>
<evidence type="ECO:0000256" key="5">
    <source>
        <dbReference type="SAM" id="MobiDB-lite"/>
    </source>
</evidence>
<dbReference type="Pfam" id="PF16546">
    <property type="entry name" value="SGTA_dimer"/>
    <property type="match status" value="1"/>
</dbReference>
<gene>
    <name evidence="7" type="ORF">EmuJ_000428500</name>
</gene>
<accession>A0A068XXC1</accession>
<dbReference type="eggNOG" id="KOG0553">
    <property type="taxonomic scope" value="Eukaryota"/>
</dbReference>
<evidence type="ECO:0000259" key="6">
    <source>
        <dbReference type="Pfam" id="PF16546"/>
    </source>
</evidence>
<feature type="compositionally biased region" description="Polar residues" evidence="5">
    <location>
        <begin position="300"/>
        <end position="313"/>
    </location>
</feature>
<keyword evidence="3 4" id="KW-0802">TPR repeat</keyword>
<dbReference type="Proteomes" id="UP000017246">
    <property type="component" value="Unassembled WGS sequence"/>
</dbReference>